<dbReference type="InterPro" id="IPR006171">
    <property type="entry name" value="TOPRIM_dom"/>
</dbReference>
<dbReference type="GO" id="GO:0043597">
    <property type="term" value="C:cytoplasmic replication fork"/>
    <property type="evidence" value="ECO:0007669"/>
    <property type="project" value="TreeGrafter"/>
</dbReference>
<accession>A0A8H9N3F6</accession>
<evidence type="ECO:0000256" key="1">
    <source>
        <dbReference type="ARBA" id="ARBA00000213"/>
    </source>
</evidence>
<dbReference type="PROSITE" id="PS00396">
    <property type="entry name" value="TOPO_IA_1"/>
    <property type="match status" value="1"/>
</dbReference>
<comment type="catalytic activity">
    <reaction evidence="1">
        <text>ATP-independent breakage of single-stranded DNA, followed by passage and rejoining.</text>
        <dbReference type="EC" id="5.6.2.1"/>
    </reaction>
</comment>
<keyword evidence="5" id="KW-0238">DNA-binding</keyword>
<dbReference type="InterPro" id="IPR013497">
    <property type="entry name" value="Topo_IA_cen"/>
</dbReference>
<protein>
    <recommendedName>
        <fullName evidence="3">DNA topoisomerase</fullName>
        <ecNumber evidence="3">5.6.2.1</ecNumber>
    </recommendedName>
    <alternativeName>
        <fullName evidence="10">Omega-protein</fullName>
    </alternativeName>
    <alternativeName>
        <fullName evidence="9">Relaxing enzyme</fullName>
    </alternativeName>
    <alternativeName>
        <fullName evidence="7">Swivelase</fullName>
    </alternativeName>
    <alternativeName>
        <fullName evidence="8">Untwisting enzyme</fullName>
    </alternativeName>
</protein>
<evidence type="ECO:0000256" key="3">
    <source>
        <dbReference type="ARBA" id="ARBA00012891"/>
    </source>
</evidence>
<comment type="caution">
    <text evidence="13">The sequence shown here is derived from an EMBL/GenBank/DDBJ whole genome shotgun (WGS) entry which is preliminary data.</text>
</comment>
<dbReference type="Proteomes" id="UP000863257">
    <property type="component" value="Unassembled WGS sequence"/>
</dbReference>
<dbReference type="GO" id="GO:0006265">
    <property type="term" value="P:DNA topological change"/>
    <property type="evidence" value="ECO:0007669"/>
    <property type="project" value="InterPro"/>
</dbReference>
<evidence type="ECO:0000256" key="9">
    <source>
        <dbReference type="ARBA" id="ARBA00032235"/>
    </source>
</evidence>
<keyword evidence="4" id="KW-0799">Topoisomerase</keyword>
<dbReference type="InterPro" id="IPR023406">
    <property type="entry name" value="Topo_IA_AS"/>
</dbReference>
<dbReference type="InterPro" id="IPR003602">
    <property type="entry name" value="Topo_IA_DNA-bd_dom"/>
</dbReference>
<evidence type="ECO:0000313" key="13">
    <source>
        <dbReference type="EMBL" id="HAS8542150.1"/>
    </source>
</evidence>
<dbReference type="AlphaFoldDB" id="A0A8H9N3F6"/>
<feature type="domain" description="Toprim" evidence="11">
    <location>
        <begin position="2"/>
        <end position="146"/>
    </location>
</feature>
<feature type="domain" description="Topo IA-type catalytic" evidence="12">
    <location>
        <begin position="163"/>
        <end position="616"/>
    </location>
</feature>
<dbReference type="EMBL" id="DACRBY010000032">
    <property type="protein sequence ID" value="HAS8542150.1"/>
    <property type="molecule type" value="Genomic_DNA"/>
</dbReference>
<evidence type="ECO:0000259" key="11">
    <source>
        <dbReference type="PROSITE" id="PS50880"/>
    </source>
</evidence>
<dbReference type="InterPro" id="IPR034144">
    <property type="entry name" value="TOPRIM_TopoIII"/>
</dbReference>
<dbReference type="SUPFAM" id="SSF56712">
    <property type="entry name" value="Prokaryotic type I DNA topoisomerase"/>
    <property type="match status" value="1"/>
</dbReference>
<dbReference type="Gene3D" id="1.10.290.10">
    <property type="entry name" value="Topoisomerase I, domain 4"/>
    <property type="match status" value="1"/>
</dbReference>
<dbReference type="InterPro" id="IPR013824">
    <property type="entry name" value="Topo_IA_cen_sub1"/>
</dbReference>
<dbReference type="EC" id="5.6.2.1" evidence="3"/>
<dbReference type="PANTHER" id="PTHR11390:SF21">
    <property type="entry name" value="DNA TOPOISOMERASE 3-ALPHA"/>
    <property type="match status" value="1"/>
</dbReference>
<dbReference type="InterPro" id="IPR023405">
    <property type="entry name" value="Topo_IA_core_domain"/>
</dbReference>
<sequence>MKQLFIAEKPAVGRLLGDIFGVRNRTSHSIYCDNDIVVTWVVGHILELAEPADYGDQYKKWDLNTLPIIPNPFKLIPVRDKVINGKKQDFSGKRKQLKAIEMLLREAEEVVLATDPDAEGEILGREVIEFLNYHGKVSRVLPNSLEIDDLRVTVQKVIPASETALIAEAGLARSHIDWLMGINSTRGLTAYNRNKIDSVLNSGRVQGAIVRILNDNRIARANFRAQKTFSILADVVLNGEVVRMKVVPTPEEAKHLDPKSNDYCEKKALEVANNILVSIKGKQGKVTVCEKSEKSSKCKIGHKLTDLQVELSNRFNVGAQDTLNAVQSLYDKQQLTYPRTDNGYFPEKAHEYAGSVLEHLAGSFPEIAKRDDIDPNKKTKTWDTSKFENHHGIMPTRKSVKPSELSKTENYVYQAVATRYVMQFLPEYTYYKTEIEVNVDGRILKTSGNVPINLGWKALEKNTEDDSGDNENQSLPLVDVGSDISDISGKLKEGKTTKPALFTEARLISTLTEAHRLLEDRELARVMKEREKGIGRQSTTSSILSQMFYRGIYKLEKKKYIELTPKGITIAEVSPSLMMDLALTAKLELSFAQIESGELTYDQLMDEYHQNVRSIIDDIKAGKCEVKNSLIKTFPCLKCDGEVTSRKRKSDGKAFWICGKCEEKFPDQNGRPREKAIGVACPSCKEGKAFPFEFKLSNGVKGFMCTGCKVVFGEKDGKIDPTLHKCKKCESTLNKLYSKKSKSHFYSCSNDKCDQVYRMKDGAPHYDYEPAPVSDKPCPKCGGALSKRKFGDNVVWTCGNWAKKGIYCSMRFDDIDGKPNVDRKIIDCPKCKGGELVLRGKDDKQFFGCTNWNHKSAACSAKYDAKGGQPDFDKKEFNCPKCKTGVLSMRKTSKGNAWGCSNWNRNRKPCKGFYDDKNGEPDLKSS</sequence>
<dbReference type="CDD" id="cd03362">
    <property type="entry name" value="TOPRIM_TopoIA_TopoIII"/>
    <property type="match status" value="1"/>
</dbReference>
<dbReference type="InterPro" id="IPR003601">
    <property type="entry name" value="Topo_IA_2"/>
</dbReference>
<dbReference type="Gene3D" id="1.10.460.10">
    <property type="entry name" value="Topoisomerase I, domain 2"/>
    <property type="match status" value="1"/>
</dbReference>
<evidence type="ECO:0000259" key="12">
    <source>
        <dbReference type="PROSITE" id="PS52039"/>
    </source>
</evidence>
<keyword evidence="6" id="KW-0413">Isomerase</keyword>
<reference evidence="13" key="2">
    <citation type="submission" date="2019-01" db="EMBL/GenBank/DDBJ databases">
        <authorList>
            <consortium name="NCBI Pathogen Detection Project"/>
        </authorList>
    </citation>
    <scope>NUCLEOTIDE SEQUENCE</scope>
    <source>
        <strain evidence="13">BCW_3452</strain>
    </source>
</reference>
<dbReference type="InterPro" id="IPR013825">
    <property type="entry name" value="Topo_IA_cen_sub2"/>
</dbReference>
<gene>
    <name evidence="13" type="ORF">I7730_20385</name>
</gene>
<dbReference type="Pfam" id="PF01131">
    <property type="entry name" value="Topoisom_bac"/>
    <property type="match status" value="1"/>
</dbReference>
<dbReference type="InterPro" id="IPR000380">
    <property type="entry name" value="Topo_IA"/>
</dbReference>
<dbReference type="SMART" id="SM00437">
    <property type="entry name" value="TOP1Ac"/>
    <property type="match status" value="1"/>
</dbReference>
<reference evidence="13" key="1">
    <citation type="journal article" date="2018" name="Genome Biol.">
        <title>SKESA: strategic k-mer extension for scrupulous assemblies.</title>
        <authorList>
            <person name="Souvorov A."/>
            <person name="Agarwala R."/>
            <person name="Lipman D.J."/>
        </authorList>
    </citation>
    <scope>NUCLEOTIDE SEQUENCE</scope>
    <source>
        <strain evidence="13">BCW_3452</strain>
    </source>
</reference>
<dbReference type="PRINTS" id="PR00417">
    <property type="entry name" value="PRTPISMRASEI"/>
</dbReference>
<dbReference type="GO" id="GO:0003677">
    <property type="term" value="F:DNA binding"/>
    <property type="evidence" value="ECO:0007669"/>
    <property type="project" value="UniProtKB-KW"/>
</dbReference>
<evidence type="ECO:0000256" key="7">
    <source>
        <dbReference type="ARBA" id="ARBA00030003"/>
    </source>
</evidence>
<evidence type="ECO:0000256" key="2">
    <source>
        <dbReference type="ARBA" id="ARBA00009446"/>
    </source>
</evidence>
<dbReference type="PROSITE" id="PS50880">
    <property type="entry name" value="TOPRIM"/>
    <property type="match status" value="1"/>
</dbReference>
<dbReference type="PROSITE" id="PS52039">
    <property type="entry name" value="TOPO_IA_2"/>
    <property type="match status" value="1"/>
</dbReference>
<dbReference type="SMART" id="SM00436">
    <property type="entry name" value="TOP1Bc"/>
    <property type="match status" value="1"/>
</dbReference>
<evidence type="ECO:0000256" key="8">
    <source>
        <dbReference type="ARBA" id="ARBA00031985"/>
    </source>
</evidence>
<proteinExistence type="inferred from homology"/>
<dbReference type="GO" id="GO:0003917">
    <property type="term" value="F:DNA topoisomerase type I (single strand cut, ATP-independent) activity"/>
    <property type="evidence" value="ECO:0007669"/>
    <property type="project" value="UniProtKB-EC"/>
</dbReference>
<dbReference type="SMART" id="SM00493">
    <property type="entry name" value="TOPRIM"/>
    <property type="match status" value="1"/>
</dbReference>
<evidence type="ECO:0000256" key="10">
    <source>
        <dbReference type="ARBA" id="ARBA00032877"/>
    </source>
</evidence>
<dbReference type="PANTHER" id="PTHR11390">
    <property type="entry name" value="PROKARYOTIC DNA TOPOISOMERASE"/>
    <property type="match status" value="1"/>
</dbReference>
<dbReference type="GO" id="GO:0006310">
    <property type="term" value="P:DNA recombination"/>
    <property type="evidence" value="ECO:0007669"/>
    <property type="project" value="TreeGrafter"/>
</dbReference>
<organism evidence="13">
    <name type="scientific">Vibrio vulnificus</name>
    <dbReference type="NCBI Taxonomy" id="672"/>
    <lineage>
        <taxon>Bacteria</taxon>
        <taxon>Pseudomonadati</taxon>
        <taxon>Pseudomonadota</taxon>
        <taxon>Gammaproteobacteria</taxon>
        <taxon>Vibrionales</taxon>
        <taxon>Vibrionaceae</taxon>
        <taxon>Vibrio</taxon>
    </lineage>
</organism>
<dbReference type="Gene3D" id="3.40.50.140">
    <property type="match status" value="1"/>
</dbReference>
<evidence type="ECO:0000256" key="6">
    <source>
        <dbReference type="ARBA" id="ARBA00023235"/>
    </source>
</evidence>
<evidence type="ECO:0000256" key="4">
    <source>
        <dbReference type="ARBA" id="ARBA00023029"/>
    </source>
</evidence>
<name>A0A8H9N3F6_VIBVL</name>
<dbReference type="GO" id="GO:0006281">
    <property type="term" value="P:DNA repair"/>
    <property type="evidence" value="ECO:0007669"/>
    <property type="project" value="TreeGrafter"/>
</dbReference>
<dbReference type="InterPro" id="IPR013826">
    <property type="entry name" value="Topo_IA_cen_sub3"/>
</dbReference>
<comment type="similarity">
    <text evidence="2">Belongs to the type IA topoisomerase family.</text>
</comment>
<evidence type="ECO:0000256" key="5">
    <source>
        <dbReference type="ARBA" id="ARBA00023125"/>
    </source>
</evidence>
<dbReference type="Gene3D" id="2.70.20.10">
    <property type="entry name" value="Topoisomerase I, domain 3"/>
    <property type="match status" value="1"/>
</dbReference>
<dbReference type="Pfam" id="PF01751">
    <property type="entry name" value="Toprim"/>
    <property type="match status" value="1"/>
</dbReference>